<proteinExistence type="predicted"/>
<protein>
    <recommendedName>
        <fullName evidence="2">Phage XkdN-like protein</fullName>
    </recommendedName>
</protein>
<evidence type="ECO:0008006" key="2">
    <source>
        <dbReference type="Google" id="ProtNLM"/>
    </source>
</evidence>
<accession>A0A0F8YUA3</accession>
<name>A0A0F8YUA3_9ZZZZ</name>
<comment type="caution">
    <text evidence="1">The sequence shown here is derived from an EMBL/GenBank/DDBJ whole genome shotgun (WGS) entry which is preliminary data.</text>
</comment>
<dbReference type="InterPro" id="IPR038556">
    <property type="entry name" value="TAC_Gp13-like_sf"/>
</dbReference>
<sequence length="124" mass="14078">MPLLTKEQILAAEDLDFEEVEIKEWGGKVRLRCMTGTERDAFESAIYKIKGDKVEANRENFRSELLSRVLCNKDNKLLFNPREVKALGGKSGRVIDRLFDIAQKINGIGQSDIEEMTKNSESEA</sequence>
<dbReference type="AlphaFoldDB" id="A0A0F8YUA3"/>
<evidence type="ECO:0000313" key="1">
    <source>
        <dbReference type="EMBL" id="KKK85033.1"/>
    </source>
</evidence>
<dbReference type="Gene3D" id="3.30.2220.20">
    <property type="entry name" value="Phage tail assembly chaperone gp13-like"/>
    <property type="match status" value="1"/>
</dbReference>
<organism evidence="1">
    <name type="scientific">marine sediment metagenome</name>
    <dbReference type="NCBI Taxonomy" id="412755"/>
    <lineage>
        <taxon>unclassified sequences</taxon>
        <taxon>metagenomes</taxon>
        <taxon>ecological metagenomes</taxon>
    </lineage>
</organism>
<reference evidence="1" key="1">
    <citation type="journal article" date="2015" name="Nature">
        <title>Complex archaea that bridge the gap between prokaryotes and eukaryotes.</title>
        <authorList>
            <person name="Spang A."/>
            <person name="Saw J.H."/>
            <person name="Jorgensen S.L."/>
            <person name="Zaremba-Niedzwiedzka K."/>
            <person name="Martijn J."/>
            <person name="Lind A.E."/>
            <person name="van Eijk R."/>
            <person name="Schleper C."/>
            <person name="Guy L."/>
            <person name="Ettema T.J."/>
        </authorList>
    </citation>
    <scope>NUCLEOTIDE SEQUENCE</scope>
</reference>
<dbReference type="EMBL" id="LAZR01051495">
    <property type="protein sequence ID" value="KKK85033.1"/>
    <property type="molecule type" value="Genomic_DNA"/>
</dbReference>
<gene>
    <name evidence="1" type="ORF">LCGC14_2777380</name>
</gene>